<feature type="compositionally biased region" description="Polar residues" evidence="2">
    <location>
        <begin position="424"/>
        <end position="436"/>
    </location>
</feature>
<feature type="compositionally biased region" description="Polar residues" evidence="2">
    <location>
        <begin position="3619"/>
        <end position="3630"/>
    </location>
</feature>
<gene>
    <name evidence="3" type="ORF">AAP_05200</name>
</gene>
<feature type="region of interest" description="Disordered" evidence="2">
    <location>
        <begin position="496"/>
        <end position="548"/>
    </location>
</feature>
<evidence type="ECO:0000256" key="2">
    <source>
        <dbReference type="SAM" id="MobiDB-lite"/>
    </source>
</evidence>
<feature type="compositionally biased region" description="Polar residues" evidence="2">
    <location>
        <begin position="2757"/>
        <end position="2771"/>
    </location>
</feature>
<feature type="region of interest" description="Disordered" evidence="2">
    <location>
        <begin position="3386"/>
        <end position="3445"/>
    </location>
</feature>
<feature type="compositionally biased region" description="Polar residues" evidence="2">
    <location>
        <begin position="3916"/>
        <end position="3934"/>
    </location>
</feature>
<feature type="region of interest" description="Disordered" evidence="2">
    <location>
        <begin position="2683"/>
        <end position="3071"/>
    </location>
</feature>
<feature type="coiled-coil region" evidence="1">
    <location>
        <begin position="4129"/>
        <end position="4223"/>
    </location>
</feature>
<feature type="region of interest" description="Disordered" evidence="2">
    <location>
        <begin position="3220"/>
        <end position="3253"/>
    </location>
</feature>
<feature type="compositionally biased region" description="Polar residues" evidence="2">
    <location>
        <begin position="333"/>
        <end position="347"/>
    </location>
</feature>
<feature type="compositionally biased region" description="Low complexity" evidence="2">
    <location>
        <begin position="407"/>
        <end position="421"/>
    </location>
</feature>
<feature type="compositionally biased region" description="Basic and acidic residues" evidence="2">
    <location>
        <begin position="2844"/>
        <end position="2856"/>
    </location>
</feature>
<feature type="compositionally biased region" description="Basic and acidic residues" evidence="2">
    <location>
        <begin position="1309"/>
        <end position="1321"/>
    </location>
</feature>
<feature type="compositionally biased region" description="Polar residues" evidence="2">
    <location>
        <begin position="141"/>
        <end position="155"/>
    </location>
</feature>
<feature type="compositionally biased region" description="Acidic residues" evidence="2">
    <location>
        <begin position="2488"/>
        <end position="2507"/>
    </location>
</feature>
<keyword evidence="1" id="KW-0175">Coiled coil</keyword>
<feature type="region of interest" description="Disordered" evidence="2">
    <location>
        <begin position="324"/>
        <end position="351"/>
    </location>
</feature>
<feature type="compositionally biased region" description="Basic and acidic residues" evidence="2">
    <location>
        <begin position="1736"/>
        <end position="1750"/>
    </location>
</feature>
<keyword evidence="4" id="KW-1185">Reference proteome</keyword>
<feature type="compositionally biased region" description="Basic and acidic residues" evidence="2">
    <location>
        <begin position="1908"/>
        <end position="1919"/>
    </location>
</feature>
<feature type="compositionally biased region" description="Basic and acidic residues" evidence="2">
    <location>
        <begin position="2223"/>
        <end position="2245"/>
    </location>
</feature>
<accession>A0A166N7G5</accession>
<feature type="compositionally biased region" description="Polar residues" evidence="2">
    <location>
        <begin position="3751"/>
        <end position="3761"/>
    </location>
</feature>
<dbReference type="PANTHER" id="PTHR40641">
    <property type="entry name" value="INVOLUCRIN REPEAT PROTEIN (AFU_ORTHOLOGUE AFUA_2G08060)"/>
    <property type="match status" value="1"/>
</dbReference>
<feature type="compositionally biased region" description="Polar residues" evidence="2">
    <location>
        <begin position="3798"/>
        <end position="3821"/>
    </location>
</feature>
<feature type="compositionally biased region" description="Polar residues" evidence="2">
    <location>
        <begin position="1551"/>
        <end position="1560"/>
    </location>
</feature>
<protein>
    <recommendedName>
        <fullName evidence="5">Involucrin repeat protein</fullName>
    </recommendedName>
</protein>
<feature type="compositionally biased region" description="Polar residues" evidence="2">
    <location>
        <begin position="1646"/>
        <end position="1655"/>
    </location>
</feature>
<feature type="compositionally biased region" description="Basic and acidic residues" evidence="2">
    <location>
        <begin position="2895"/>
        <end position="2905"/>
    </location>
</feature>
<feature type="compositionally biased region" description="Low complexity" evidence="2">
    <location>
        <begin position="618"/>
        <end position="647"/>
    </location>
</feature>
<feature type="compositionally biased region" description="Basic and acidic residues" evidence="2">
    <location>
        <begin position="1149"/>
        <end position="1162"/>
    </location>
</feature>
<dbReference type="EMBL" id="AZGZ01000028">
    <property type="protein sequence ID" value="KZZ88140.1"/>
    <property type="molecule type" value="Genomic_DNA"/>
</dbReference>
<feature type="compositionally biased region" description="Polar residues" evidence="2">
    <location>
        <begin position="3089"/>
        <end position="3110"/>
    </location>
</feature>
<feature type="compositionally biased region" description="Low complexity" evidence="2">
    <location>
        <begin position="671"/>
        <end position="690"/>
    </location>
</feature>
<feature type="compositionally biased region" description="Basic and acidic residues" evidence="2">
    <location>
        <begin position="2147"/>
        <end position="2181"/>
    </location>
</feature>
<feature type="region of interest" description="Disordered" evidence="2">
    <location>
        <begin position="4515"/>
        <end position="4543"/>
    </location>
</feature>
<dbReference type="OrthoDB" id="5365701at2759"/>
<feature type="compositionally biased region" description="Basic and acidic residues" evidence="2">
    <location>
        <begin position="1259"/>
        <end position="1293"/>
    </location>
</feature>
<feature type="compositionally biased region" description="Basic and acidic residues" evidence="2">
    <location>
        <begin position="1238"/>
        <end position="1248"/>
    </location>
</feature>
<feature type="region of interest" description="Disordered" evidence="2">
    <location>
        <begin position="3286"/>
        <end position="3371"/>
    </location>
</feature>
<feature type="compositionally biased region" description="Polar residues" evidence="2">
    <location>
        <begin position="3344"/>
        <end position="3371"/>
    </location>
</feature>
<feature type="compositionally biased region" description="Acidic residues" evidence="2">
    <location>
        <begin position="3017"/>
        <end position="3028"/>
    </location>
</feature>
<proteinExistence type="predicted"/>
<feature type="region of interest" description="Disordered" evidence="2">
    <location>
        <begin position="4034"/>
        <end position="4053"/>
    </location>
</feature>
<feature type="compositionally biased region" description="Low complexity" evidence="2">
    <location>
        <begin position="524"/>
        <end position="539"/>
    </location>
</feature>
<feature type="compositionally biased region" description="Basic and acidic residues" evidence="2">
    <location>
        <begin position="598"/>
        <end position="609"/>
    </location>
</feature>
<organism evidence="3 4">
    <name type="scientific">Ascosphaera apis ARSEF 7405</name>
    <dbReference type="NCBI Taxonomy" id="392613"/>
    <lineage>
        <taxon>Eukaryota</taxon>
        <taxon>Fungi</taxon>
        <taxon>Dikarya</taxon>
        <taxon>Ascomycota</taxon>
        <taxon>Pezizomycotina</taxon>
        <taxon>Eurotiomycetes</taxon>
        <taxon>Eurotiomycetidae</taxon>
        <taxon>Onygenales</taxon>
        <taxon>Ascosphaeraceae</taxon>
        <taxon>Ascosphaera</taxon>
    </lineage>
</organism>
<feature type="compositionally biased region" description="Basic and acidic residues" evidence="2">
    <location>
        <begin position="900"/>
        <end position="921"/>
    </location>
</feature>
<feature type="region of interest" description="Disordered" evidence="2">
    <location>
        <begin position="1433"/>
        <end position="2270"/>
    </location>
</feature>
<feature type="region of interest" description="Disordered" evidence="2">
    <location>
        <begin position="560"/>
        <end position="692"/>
    </location>
</feature>
<feature type="region of interest" description="Disordered" evidence="2">
    <location>
        <begin position="2320"/>
        <end position="2361"/>
    </location>
</feature>
<feature type="compositionally biased region" description="Low complexity" evidence="2">
    <location>
        <begin position="2325"/>
        <end position="2338"/>
    </location>
</feature>
<feature type="region of interest" description="Disordered" evidence="2">
    <location>
        <begin position="3611"/>
        <end position="3630"/>
    </location>
</feature>
<feature type="region of interest" description="Disordered" evidence="2">
    <location>
        <begin position="2433"/>
        <end position="2470"/>
    </location>
</feature>
<feature type="compositionally biased region" description="Basic and acidic residues" evidence="2">
    <location>
        <begin position="2942"/>
        <end position="2954"/>
    </location>
</feature>
<feature type="compositionally biased region" description="Basic and acidic residues" evidence="2">
    <location>
        <begin position="1577"/>
        <end position="1587"/>
    </location>
</feature>
<feature type="compositionally biased region" description="Basic and acidic residues" evidence="2">
    <location>
        <begin position="2038"/>
        <end position="2070"/>
    </location>
</feature>
<feature type="compositionally biased region" description="Polar residues" evidence="2">
    <location>
        <begin position="1169"/>
        <end position="1181"/>
    </location>
</feature>
<name>A0A166N7G5_9EURO</name>
<feature type="compositionally biased region" description="Basic and acidic residues" evidence="2">
    <location>
        <begin position="564"/>
        <end position="574"/>
    </location>
</feature>
<feature type="region of interest" description="Disordered" evidence="2">
    <location>
        <begin position="731"/>
        <end position="860"/>
    </location>
</feature>
<feature type="compositionally biased region" description="Polar residues" evidence="2">
    <location>
        <begin position="2906"/>
        <end position="2919"/>
    </location>
</feature>
<feature type="compositionally biased region" description="Basic and acidic residues" evidence="2">
    <location>
        <begin position="781"/>
        <end position="794"/>
    </location>
</feature>
<feature type="compositionally biased region" description="Low complexity" evidence="2">
    <location>
        <begin position="2246"/>
        <end position="2261"/>
    </location>
</feature>
<feature type="compositionally biased region" description="Basic residues" evidence="2">
    <location>
        <begin position="648"/>
        <end position="659"/>
    </location>
</feature>
<reference evidence="3 4" key="1">
    <citation type="journal article" date="2016" name="Genome Biol. Evol.">
        <title>Divergent and convergent evolution of fungal pathogenicity.</title>
        <authorList>
            <person name="Shang Y."/>
            <person name="Xiao G."/>
            <person name="Zheng P."/>
            <person name="Cen K."/>
            <person name="Zhan S."/>
            <person name="Wang C."/>
        </authorList>
    </citation>
    <scope>NUCLEOTIDE SEQUENCE [LARGE SCALE GENOMIC DNA]</scope>
    <source>
        <strain evidence="3 4">ARSEF 7405</strain>
    </source>
</reference>
<evidence type="ECO:0000256" key="1">
    <source>
        <dbReference type="SAM" id="Coils"/>
    </source>
</evidence>
<feature type="compositionally biased region" description="Basic and acidic residues" evidence="2">
    <location>
        <begin position="2101"/>
        <end position="2122"/>
    </location>
</feature>
<feature type="compositionally biased region" description="Low complexity" evidence="2">
    <location>
        <begin position="4038"/>
        <end position="4048"/>
    </location>
</feature>
<feature type="region of interest" description="Disordered" evidence="2">
    <location>
        <begin position="3083"/>
        <end position="3132"/>
    </location>
</feature>
<feature type="region of interest" description="Disordered" evidence="2">
    <location>
        <begin position="1"/>
        <end position="121"/>
    </location>
</feature>
<comment type="caution">
    <text evidence="3">The sequence shown here is derived from an EMBL/GenBank/DDBJ whole genome shotgun (WGS) entry which is preliminary data.</text>
</comment>
<evidence type="ECO:0000313" key="4">
    <source>
        <dbReference type="Proteomes" id="UP000242877"/>
    </source>
</evidence>
<feature type="compositionally biased region" description="Polar residues" evidence="2">
    <location>
        <begin position="2350"/>
        <end position="2361"/>
    </location>
</feature>
<feature type="compositionally biased region" description="Polar residues" evidence="2">
    <location>
        <begin position="2451"/>
        <end position="2470"/>
    </location>
</feature>
<feature type="compositionally biased region" description="Basic and acidic residues" evidence="2">
    <location>
        <begin position="1521"/>
        <end position="1532"/>
    </location>
</feature>
<feature type="compositionally biased region" description="Polar residues" evidence="2">
    <location>
        <begin position="1824"/>
        <end position="1836"/>
    </location>
</feature>
<feature type="compositionally biased region" description="Polar residues" evidence="2">
    <location>
        <begin position="4519"/>
        <end position="4537"/>
    </location>
</feature>
<feature type="compositionally biased region" description="Pro residues" evidence="2">
    <location>
        <begin position="261"/>
        <end position="284"/>
    </location>
</feature>
<feature type="compositionally biased region" description="Basic and acidic residues" evidence="2">
    <location>
        <begin position="825"/>
        <end position="836"/>
    </location>
</feature>
<feature type="compositionally biased region" description="Polar residues" evidence="2">
    <location>
        <begin position="3397"/>
        <end position="3425"/>
    </location>
</feature>
<feature type="compositionally biased region" description="Basic and acidic residues" evidence="2">
    <location>
        <begin position="1069"/>
        <end position="1113"/>
    </location>
</feature>
<feature type="compositionally biased region" description="Polar residues" evidence="2">
    <location>
        <begin position="60"/>
        <end position="70"/>
    </location>
</feature>
<feature type="compositionally biased region" description="Basic and acidic residues" evidence="2">
    <location>
        <begin position="1795"/>
        <end position="1807"/>
    </location>
</feature>
<feature type="region of interest" description="Disordered" evidence="2">
    <location>
        <begin position="875"/>
        <end position="1421"/>
    </location>
</feature>
<dbReference type="PANTHER" id="PTHR40641:SF2">
    <property type="entry name" value="INVOLUCRIN REPEAT PROTEIN"/>
    <property type="match status" value="1"/>
</dbReference>
<feature type="compositionally biased region" description="Low complexity" evidence="2">
    <location>
        <begin position="803"/>
        <end position="814"/>
    </location>
</feature>
<dbReference type="VEuPathDB" id="FungiDB:AAP_05200"/>
<feature type="compositionally biased region" description="Basic and acidic residues" evidence="2">
    <location>
        <begin position="2962"/>
        <end position="2979"/>
    </location>
</feature>
<feature type="compositionally biased region" description="Basic and acidic residues" evidence="2">
    <location>
        <begin position="3046"/>
        <end position="3056"/>
    </location>
</feature>
<feature type="region of interest" description="Disordered" evidence="2">
    <location>
        <begin position="407"/>
        <end position="440"/>
    </location>
</feature>
<feature type="compositionally biased region" description="Polar residues" evidence="2">
    <location>
        <begin position="3896"/>
        <end position="3909"/>
    </location>
</feature>
<dbReference type="InterPro" id="IPR053268">
    <property type="entry name" value="Woronin_anchor"/>
</dbReference>
<feature type="region of interest" description="Disordered" evidence="2">
    <location>
        <begin position="2485"/>
        <end position="2641"/>
    </location>
</feature>
<feature type="compositionally biased region" description="Polar residues" evidence="2">
    <location>
        <begin position="841"/>
        <end position="860"/>
    </location>
</feature>
<evidence type="ECO:0008006" key="5">
    <source>
        <dbReference type="Google" id="ProtNLM"/>
    </source>
</evidence>
<feature type="compositionally biased region" description="Low complexity" evidence="2">
    <location>
        <begin position="2614"/>
        <end position="2626"/>
    </location>
</feature>
<feature type="compositionally biased region" description="Basic and acidic residues" evidence="2">
    <location>
        <begin position="2627"/>
        <end position="2636"/>
    </location>
</feature>
<feature type="region of interest" description="Disordered" evidence="2">
    <location>
        <begin position="3888"/>
        <end position="4008"/>
    </location>
</feature>
<feature type="compositionally biased region" description="Polar residues" evidence="2">
    <location>
        <begin position="1780"/>
        <end position="1789"/>
    </location>
</feature>
<feature type="compositionally biased region" description="Polar residues" evidence="2">
    <location>
        <begin position="1882"/>
        <end position="1891"/>
    </location>
</feature>
<feature type="region of interest" description="Disordered" evidence="2">
    <location>
        <begin position="3643"/>
        <end position="3868"/>
    </location>
</feature>
<dbReference type="Gene3D" id="1.10.287.1490">
    <property type="match status" value="1"/>
</dbReference>
<feature type="compositionally biased region" description="Low complexity" evidence="2">
    <location>
        <begin position="44"/>
        <end position="53"/>
    </location>
</feature>
<feature type="compositionally biased region" description="Basic and acidic residues" evidence="2">
    <location>
        <begin position="1040"/>
        <end position="1058"/>
    </location>
</feature>
<dbReference type="Proteomes" id="UP000242877">
    <property type="component" value="Unassembled WGS sequence"/>
</dbReference>
<feature type="compositionally biased region" description="Low complexity" evidence="2">
    <location>
        <begin position="1401"/>
        <end position="1412"/>
    </location>
</feature>
<feature type="compositionally biased region" description="Basic and acidic residues" evidence="2">
    <location>
        <begin position="1329"/>
        <end position="1343"/>
    </location>
</feature>
<feature type="compositionally biased region" description="Basic and acidic residues" evidence="2">
    <location>
        <begin position="1629"/>
        <end position="1645"/>
    </location>
</feature>
<feature type="region of interest" description="Disordered" evidence="2">
    <location>
        <begin position="139"/>
        <end position="298"/>
    </location>
</feature>
<feature type="compositionally biased region" description="Basic and acidic residues" evidence="2">
    <location>
        <begin position="1211"/>
        <end position="1229"/>
    </location>
</feature>
<evidence type="ECO:0000313" key="3">
    <source>
        <dbReference type="EMBL" id="KZZ88140.1"/>
    </source>
</evidence>
<sequence length="4543" mass="498192">MYSPRKPISTPRARHRSAQRDRDLTPEQSINGTVDEATAPSTPPTSVTSFSPTGRRGHQLSGTGNAQYRPQSLKKDKPASGSSKSMSKDMAELQPGVSRPRNLGSIGEKHQARPLQDPRLLHRASTFSSALSESDHAFSFLSPSGRNPLSENKTPVKSPLARQQPAHAFTSPMPYPYPGTTPTPLRFQNPPRINNPHGEAAEYYGDQGQSIQYQPGIRPQTPILEGTQPHLLAPLPEPRPPVEPSSMGLTGAAAEFYGQQPPQPQPPPQQLPPAANPYTQPPIAPHQSYGPSPSAPELPQQFAEQHNIQNNPSFGIGPIAFHQNLEDDVPHGPSTTNAGNHHINQNGLPGHPHPADAQFGTGTLPHQCPHNIASEPPPPLIYPGAPNQTHPSHGRPQLYVNTHIQPSPLQQQYPPHQYQPSPSTPLTLMHSPQSPTQRHRNPFGWFVDFLKDKEGVGRYEDYSQAAGICKYCFDEGTTSAMAPRKHNYQRTLMMKRKEREQRLSRNPANMTRVGKNRWHQRNTSSSSYSSTSSSESNRLGRGGSRSRGKAALAAAAAGVAAGTKMKDWAQRDRGGSLSDASSVRSERGGHYGYKKIHLRDNADDDRLSGDSEADELSDSSSKAPSSRNSSIGQRKSIQNSRSSSRSSASRKIKLRRSRRSGWLNFWGGQNSPRSRASSRHSSSSSSSVNSGLAFGDIYIPDERPETPPKGRQENVNDRLRALKASALALAASDQIDEPRSRNFRTAGQHSPLPIRNRIQKQRSRLLLKQGDSPSNRAAISRAHDKHANNDHMTDDGWEEVGSEESSFSSQGEGLSDADKPPPLTDEEKQRAHDDNYLRYPSYSSSGQDSDTHLSSTTSQGASWWPWIFTKPRRRRRRSRVLGSRLSQRTGSIGSKSSAGELRDEHRGDRVVPEIRGGHDSSDGVYATEEEPSQPISTPLTVCLPVPTDNPREFDVTTPNPNQEPEATGDPEAPAELAHTVQRPNGDAQGTKPLPLGKRSSSKTGAPERTGGNSQSPLKKHRQVSHAIENDVPHSEPATHTSHDDYRSANHEFENQQRDPDDDEYATSESSERVKIEMTEEEEKQAREKLEIEEKKERQQKEREIEDATRKINEDISSAENSHASSPYLNRIPQVVVQDTGPYVAPGDEPGARLPRDLHDGIERLPSPTFGRNSYGFDSTDPTVVGVTKGQGADHSPTDIQIEGGSRAGHSTKSEEGRRSDIDELTEDRPTYTNLNDARGSHDLPKPPIDRPLPVSADMPAKDRVSEHDEKPRVDAEAQSPDHSRHLGEPDYHSDLPSAPNDAITPLEPVDLRQNMDDRVAQDDIPLSGQDHRMGVSEHQDDIWHNVQEGDEMEERNPEPGDAPEPNAPDHSLSKDTSTSENMRIDPIQEQPLAHPFDDQSLDQSDTDQSQPQPIKLRPRSLNDWEFAAALAAGTDLAGFDSNIVTDNLGYEDDSPSSRAKGSDHTEPFPEFENENFPEAAYEAPQTPRDSMPSREGIVGPQYSHPFLPDTESDGEVTPVVPHDDARPLEESHLPSSALESKAGPSKDTHQNHQYNENVQSDIAPIEEQAETKSANQDAERSHEKELDTGSSSDYVDKQPIPASLSPTLVPAQGTEDNQLHTAEAQLFSHDQHRLPETEEPSHTESDNIPNVLSRQSSDDALLSHKSRDSGQSGRQLNHEPIETASNDLGDAQLPEEGVNNVAVPFSPFGDLAEEGSTSNTEAQEHPCLSSDPVLDNIEKSELRESGEPIESRCSSLTTPGVGNGDEHQYRNVSGAVEPSTPENNSQSIATDEDMKEVNHDGIADDPVRGSPSRENGDGKEQVGILNQTYGQSSQESGEAINPCEIGRGKGNEYVGGKDDDDDDTIVSFFSMTEGPDPEGHNETSQPQTPSDMVSDGGTASDIPPSSPHRSESGRSDVTARAHSPTLQGDMLDDSQFSGESPVQDLEAVEHALLNSAPIVDQEEGNNDNTKADSSAPVASHDDTKDDRDGEEALQTPRSLDIPHDAADSTVSVEQNKHEEPDLASAASNEELMKGQTNDQKHDTDNLNDIDYKNDDVQNTKDTSHEGEKHSSVGKPDFSELYQPPDSQEDARTSSPQQDTEEIPREEDYTDLKIQEVPAHDRNIAAITTDEDTVLFDTNITPLSKMEQAPEDKSDIPVQSEDPKLNQHEEISDLHDHPKEDAANSSSGIDTHEQQKVQAPTTDDHSAQKYPLLLLPDEGLFSQERTDLQHDDSNEAEPLRGRRQRADSTSSRVSNSSTATVNRPTSRHMKGLQFMKRSLSQSRPSIAISAAKGAGTFYEPSSAASEEPIDWERLNRLAQQHRYRPRTSSMRSRSSTVSTNAEKPPSFGEGTINTSSPGATTVPTVAITPYTEKESTTGNEHDGRLSQLNFTCFKNERPDEPTAMADNNANQQELTTEVMPDPTKEGIIDLNLQDNTPVIRKPETTDFYHNTGRVNSGPESPQHSANQALTVEQSVSSDILSIAANTPLPDDEHEEDGLSQAEGDDMSEELGPNNLSNVDLALRGGESPYLTLPGEHSDASQAIESPDPPNPTPALPRNLASAAETSLSNEVDDESASKDRTSVAPGAHVPPTALGVLSPEHALSPLLEAEEPRSSPKISATASSAASSDEKTDEHYIDPVLNYNGQASDEILMGQGTETNTSAANLNDTSSSRELAALLDIAATTPLPESDEEDTVTNIQHDHTSTTTGGNDAEVAYDVSTSTWSPDEEKDSEVGLPRDAIDASDSDSHTSLLRGRSDNQSRSSNDLISNYHSPLREEGVTVVYPASEDGNEIRTSGADGTDTVPNPYPDDVAIAAQIPLPESEDETKTEVLGSNEAKVAAGLNDNERENHDLDPVEHQICAQGSDTESVADPPSLGGEHENNDANDQEEQPESPGDVHPRGDKTAHPNSDFTGHQNDMQLNEIAIAANIPLPGSEDEGEYPESNHAEWESHFSDPRLIAQENELRGLDPKGTRDLHSVSDDVEIAASIPLPESEDEEDVLSSGGHIEETNPLHPVPDIEDDNSTDLDSDDRQVGLQDESETNLDGRLFEPQDKNECLKPSQPVQGTSSLPDDIEVATDIHVPGNRGMASVSNVDNDPSITDHTTISTSGLAPTGEHEIHRTDAAPQKTTSSPTDVDGFIHDVHVPHVTDGVPPTSLGLLELETQLLADNDRHARHDEEEKAIRSMLDLANEDIFADSDRLPHYAISPTTGQGADLVSSNLSAEPKSSVDSVMADSEVPVSERGLQSFETTTQDREKAIADAVETPLPDQSEEELAFLQAERYDDNGESAATDAGVPPIGPLTQMKRSAGSPVESTSSDEGRRSRRPSPRVSSAFSALLPKFRSTAGTPVSSPSTRNSGRSLSLGVQDQPSNDESLLSIRNLFPSISSENLRGDSDNKNSAPTISSGRTSSQSVSEVHSTGDNGNTEGPRWPEAPQITISDDSEVEPVEKKAMESKFQTKSKPAAFTPSSSRIPTLKVDTQFATADNPVFQGPSQDQNHEEAVTPVTAVTKRRWWVPQEKGFFTRVLDTIGIASEEKGQWMEEITTTTQPAPPKSALGTEAPLPPNFSGASSLKIQLDRQNEVSEAREIPLPAEVDTDRDSADSVETYILHSPEHPEKATLSSAANQTVGTETSNSILWDIRHLYEEEGDSEGSENSASRVDESQKPTDLNGPKDSSFSLELAKETPLPEEDEAERDFFYGSVISGDKEARPAEVTLEGDSSAITTDTFRDESNADDPSQAQDAETRLDTLKSPSESQTSLITCEGSRRDSDSGPFRPLPKTRRSEKFEHLLGQLPRIQPSSPTDSVTTGDKQQQDTRQSPMTVIDETSPDAATFQKRPIEPDQTPSGRAKPVQKGRRPERQDILTRTSLEDVYAQRSKAETAKNWEIKIPKRPRSDQTFNSKRNQSAPTLQGYGHATSSASSLEIPSRVSSRSSPADRLLRRINRSNSLRARQLADHEKLSVAPRARAATGPLSHGTNMENAAWPSAARSPIGLGGQVEPTPTDISRQREVIDEGYNSPDLEDETVEEIFEGVGRTVPGSPLSPSRPSSIRHRRSIERCHQLESRIEELAGQNKELVARGLEHDKQRQENLTARRQAEKQAHSRGLELQCRDLEIQRLKSQIGYYDTEYEKLKETNEGLTTQVSELTLERDALNEQYRKEEEERQRISEQYEHLKTDHGELAGKYEELIERSDRAVEEKAAEIEQLRDQLAHSKAKVKELQKKITEGIKDDGVVLRDKAFFEQGCQKLCQHIKQWAVRFSKHSDKRVCRTTAEMHDPGIIKRFRSIVLDDTDVDDFLSDRVRRRDAFTAVISAMIYENVFNRYLFGMDREQRKQIKALERKLLEVGPRRAVQKWRSITLSILVKHAAFEKQRKDAIDSTAQDIYHTLSRLLPPPADKQATVIESLKTLVRVAVDIANEMRLQRAEYAMLRPFQQKLDETGQVADKYYFDASIMNDASADKTLTNEQLEQEQAVVRLVLFPMIVKKTNDDGDEDDEVVVSPAQVLVATEQAKDKKAMRVASSQPSLASMSRSKTSAFSSMEEMR</sequence>
<feature type="compositionally biased region" description="Polar residues" evidence="2">
    <location>
        <begin position="1114"/>
        <end position="1127"/>
    </location>
</feature>